<organism evidence="1 2">
    <name type="scientific">Ensete ventricosum</name>
    <name type="common">Abyssinian banana</name>
    <name type="synonym">Musa ensete</name>
    <dbReference type="NCBI Taxonomy" id="4639"/>
    <lineage>
        <taxon>Eukaryota</taxon>
        <taxon>Viridiplantae</taxon>
        <taxon>Streptophyta</taxon>
        <taxon>Embryophyta</taxon>
        <taxon>Tracheophyta</taxon>
        <taxon>Spermatophyta</taxon>
        <taxon>Magnoliopsida</taxon>
        <taxon>Liliopsida</taxon>
        <taxon>Zingiberales</taxon>
        <taxon>Musaceae</taxon>
        <taxon>Ensete</taxon>
    </lineage>
</organism>
<name>A0A426XH84_ENSVE</name>
<evidence type="ECO:0000313" key="2">
    <source>
        <dbReference type="Proteomes" id="UP000287651"/>
    </source>
</evidence>
<comment type="caution">
    <text evidence="1">The sequence shown here is derived from an EMBL/GenBank/DDBJ whole genome shotgun (WGS) entry which is preliminary data.</text>
</comment>
<protein>
    <submittedName>
        <fullName evidence="1">Uncharacterized protein</fullName>
    </submittedName>
</protein>
<dbReference type="EMBL" id="AMZH03020816">
    <property type="protein sequence ID" value="RRT38836.1"/>
    <property type="molecule type" value="Genomic_DNA"/>
</dbReference>
<feature type="non-terminal residue" evidence="1">
    <location>
        <position position="1"/>
    </location>
</feature>
<proteinExistence type="predicted"/>
<evidence type="ECO:0000313" key="1">
    <source>
        <dbReference type="EMBL" id="RRT38836.1"/>
    </source>
</evidence>
<accession>A0A426XH84</accession>
<sequence length="96" mass="10607">CSAYILCYFVFLTPSCYFSNSGDVLKPSSFMHLVKSMCTFGTQGSFVEDNTLDIIRSGGIKELIRISRESSREDTRNLAKKALDSNPAFSAEIHAA</sequence>
<gene>
    <name evidence="1" type="ORF">B296_00046507</name>
</gene>
<reference evidence="1 2" key="1">
    <citation type="journal article" date="2014" name="Agronomy (Basel)">
        <title>A Draft Genome Sequence for Ensete ventricosum, the Drought-Tolerant Tree Against Hunger.</title>
        <authorList>
            <person name="Harrison J."/>
            <person name="Moore K.A."/>
            <person name="Paszkiewicz K."/>
            <person name="Jones T."/>
            <person name="Grant M."/>
            <person name="Ambacheew D."/>
            <person name="Muzemil S."/>
            <person name="Studholme D.J."/>
        </authorList>
    </citation>
    <scope>NUCLEOTIDE SEQUENCE [LARGE SCALE GENOMIC DNA]</scope>
</reference>
<dbReference type="Proteomes" id="UP000287651">
    <property type="component" value="Unassembled WGS sequence"/>
</dbReference>
<dbReference type="AlphaFoldDB" id="A0A426XH84"/>